<dbReference type="AlphaFoldDB" id="G4TH75"/>
<keyword evidence="2" id="KW-0539">Nucleus</keyword>
<evidence type="ECO:0000256" key="4">
    <source>
        <dbReference type="SAM" id="MobiDB-lite"/>
    </source>
</evidence>
<evidence type="ECO:0000256" key="1">
    <source>
        <dbReference type="ARBA" id="ARBA00004123"/>
    </source>
</evidence>
<dbReference type="Pfam" id="PF07145">
    <property type="entry name" value="PAM2"/>
    <property type="match status" value="1"/>
</dbReference>
<feature type="compositionally biased region" description="Acidic residues" evidence="4">
    <location>
        <begin position="317"/>
        <end position="326"/>
    </location>
</feature>
<proteinExistence type="predicted"/>
<organism evidence="5 6">
    <name type="scientific">Serendipita indica (strain DSM 11827)</name>
    <name type="common">Root endophyte fungus</name>
    <name type="synonym">Piriformospora indica</name>
    <dbReference type="NCBI Taxonomy" id="1109443"/>
    <lineage>
        <taxon>Eukaryota</taxon>
        <taxon>Fungi</taxon>
        <taxon>Dikarya</taxon>
        <taxon>Basidiomycota</taxon>
        <taxon>Agaricomycotina</taxon>
        <taxon>Agaricomycetes</taxon>
        <taxon>Sebacinales</taxon>
        <taxon>Serendipitaceae</taxon>
        <taxon>Serendipita</taxon>
    </lineage>
</organism>
<dbReference type="GO" id="GO:0006397">
    <property type="term" value="P:mRNA processing"/>
    <property type="evidence" value="ECO:0007669"/>
    <property type="project" value="InterPro"/>
</dbReference>
<protein>
    <submittedName>
        <fullName evidence="5">Uncharacterized protein</fullName>
    </submittedName>
</protein>
<dbReference type="Proteomes" id="UP000007148">
    <property type="component" value="Unassembled WGS sequence"/>
</dbReference>
<dbReference type="HOGENOM" id="CLU_769462_0_0_1"/>
<dbReference type="OMA" id="RTYAETW"/>
<dbReference type="InParanoid" id="G4TH75"/>
<dbReference type="STRING" id="1109443.G4TH75"/>
<sequence length="336" mass="37908">MAAIDTSNIKRLTPEEEEQLINARLGMEDRQMIRRVTKQWHQHVNAETRHPESGEKFLLELETFGLAYRKNNIIVKAEQRQVIEYQEKKARLEREALAVLEEIERLKVTLEESQELRRRKIAYDEIADKINAYPTREEQSKQIATLEAEIAAIKEEQEVERRVKRERHDGLTELNRVLDQLRIVGKGAEAVVLDSDTLVPELIVGDVEMSSSQPDGEMEEGEERETAQDTSNARPPTSTLNPHAPEFQPRHSTTSLLRSRLRGDYASAPGSPAPSAPSPRNTQDSNKNDDDVEMGEVREGPFTVKANGTSSHRLVADDLEEGEASDDSSLTPGPED</sequence>
<feature type="compositionally biased region" description="Polar residues" evidence="4">
    <location>
        <begin position="327"/>
        <end position="336"/>
    </location>
</feature>
<evidence type="ECO:0000256" key="2">
    <source>
        <dbReference type="ARBA" id="ARBA00023242"/>
    </source>
</evidence>
<dbReference type="InterPro" id="IPR009818">
    <property type="entry name" value="PAM2_motif"/>
</dbReference>
<feature type="coiled-coil region" evidence="3">
    <location>
        <begin position="75"/>
        <end position="163"/>
    </location>
</feature>
<evidence type="ECO:0000313" key="6">
    <source>
        <dbReference type="Proteomes" id="UP000007148"/>
    </source>
</evidence>
<feature type="compositionally biased region" description="Polar residues" evidence="4">
    <location>
        <begin position="228"/>
        <end position="241"/>
    </location>
</feature>
<accession>G4TH75</accession>
<reference evidence="5 6" key="1">
    <citation type="journal article" date="2011" name="PLoS Pathog.">
        <title>Endophytic Life Strategies Decoded by Genome and Transcriptome Analyses of the Mutualistic Root Symbiont Piriformospora indica.</title>
        <authorList>
            <person name="Zuccaro A."/>
            <person name="Lahrmann U."/>
            <person name="Guldener U."/>
            <person name="Langen G."/>
            <person name="Pfiffi S."/>
            <person name="Biedenkopf D."/>
            <person name="Wong P."/>
            <person name="Samans B."/>
            <person name="Grimm C."/>
            <person name="Basiewicz M."/>
            <person name="Murat C."/>
            <person name="Martin F."/>
            <person name="Kogel K.H."/>
        </authorList>
    </citation>
    <scope>NUCLEOTIDE SEQUENCE [LARGE SCALE GENOMIC DNA]</scope>
    <source>
        <strain evidence="5 6">DSM 11827</strain>
    </source>
</reference>
<keyword evidence="6" id="KW-1185">Reference proteome</keyword>
<dbReference type="InterPro" id="IPR008501">
    <property type="entry name" value="THOC7/Mft1"/>
</dbReference>
<comment type="caution">
    <text evidence="5">The sequence shown here is derived from an EMBL/GenBank/DDBJ whole genome shotgun (WGS) entry which is preliminary data.</text>
</comment>
<name>G4TH75_SERID</name>
<comment type="subcellular location">
    <subcellularLocation>
        <location evidence="1">Nucleus</location>
    </subcellularLocation>
</comment>
<gene>
    <name evidence="5" type="ORF">PIIN_04611</name>
</gene>
<keyword evidence="3" id="KW-0175">Coiled coil</keyword>
<dbReference type="Pfam" id="PF05615">
    <property type="entry name" value="THOC7"/>
    <property type="match status" value="1"/>
</dbReference>
<dbReference type="OrthoDB" id="205166at2759"/>
<dbReference type="EMBL" id="CAFZ01000090">
    <property type="protein sequence ID" value="CCA70676.1"/>
    <property type="molecule type" value="Genomic_DNA"/>
</dbReference>
<evidence type="ECO:0000313" key="5">
    <source>
        <dbReference type="EMBL" id="CCA70676.1"/>
    </source>
</evidence>
<feature type="region of interest" description="Disordered" evidence="4">
    <location>
        <begin position="204"/>
        <end position="336"/>
    </location>
</feature>
<dbReference type="eggNOG" id="ENOG502S942">
    <property type="taxonomic scope" value="Eukaryota"/>
</dbReference>
<evidence type="ECO:0000256" key="3">
    <source>
        <dbReference type="SAM" id="Coils"/>
    </source>
</evidence>
<dbReference type="GO" id="GO:0000445">
    <property type="term" value="C:THO complex part of transcription export complex"/>
    <property type="evidence" value="ECO:0007669"/>
    <property type="project" value="InterPro"/>
</dbReference>